<keyword evidence="2" id="KW-0805">Transcription regulation</keyword>
<name>A0A5N5N2T6_9ROSI</name>
<evidence type="ECO:0000313" key="8">
    <source>
        <dbReference type="EMBL" id="KAB5561687.1"/>
    </source>
</evidence>
<feature type="compositionally biased region" description="Low complexity" evidence="6">
    <location>
        <begin position="257"/>
        <end position="276"/>
    </location>
</feature>
<comment type="caution">
    <text evidence="8">The sequence shown here is derived from an EMBL/GenBank/DDBJ whole genome shotgun (WGS) entry which is preliminary data.</text>
</comment>
<dbReference type="PANTHER" id="PTHR31100">
    <property type="entry name" value="AT-HOOK MOTIF NUCLEAR-LOCALIZED PROTEIN 15"/>
    <property type="match status" value="1"/>
</dbReference>
<evidence type="ECO:0000256" key="4">
    <source>
        <dbReference type="ARBA" id="ARBA00023163"/>
    </source>
</evidence>
<dbReference type="InterPro" id="IPR014476">
    <property type="entry name" value="AHL15-29"/>
</dbReference>
<dbReference type="Gene3D" id="3.30.1330.80">
    <property type="entry name" value="Hypothetical protein, similar to alpha- acetolactate decarboxylase, domain 2"/>
    <property type="match status" value="1"/>
</dbReference>
<dbReference type="InterPro" id="IPR005175">
    <property type="entry name" value="PPC_dom"/>
</dbReference>
<dbReference type="EMBL" id="VDCV01000004">
    <property type="protein sequence ID" value="KAB5561687.1"/>
    <property type="molecule type" value="Genomic_DNA"/>
</dbReference>
<dbReference type="GO" id="GO:0003680">
    <property type="term" value="F:minor groove of adenine-thymine-rich DNA binding"/>
    <property type="evidence" value="ECO:0007669"/>
    <property type="project" value="InterPro"/>
</dbReference>
<dbReference type="PANTHER" id="PTHR31100:SF16">
    <property type="entry name" value="AT-HOOK MOTIF NUCLEAR-LOCALIZED PROTEIN 25"/>
    <property type="match status" value="1"/>
</dbReference>
<reference evidence="9" key="1">
    <citation type="journal article" date="2019" name="Gigascience">
        <title>De novo genome assembly of the endangered Acer yangbiense, a plant species with extremely small populations endemic to Yunnan Province, China.</title>
        <authorList>
            <person name="Yang J."/>
            <person name="Wariss H.M."/>
            <person name="Tao L."/>
            <person name="Zhang R."/>
            <person name="Yun Q."/>
            <person name="Hollingsworth P."/>
            <person name="Dao Z."/>
            <person name="Luo G."/>
            <person name="Guo H."/>
            <person name="Ma Y."/>
            <person name="Sun W."/>
        </authorList>
    </citation>
    <scope>NUCLEOTIDE SEQUENCE [LARGE SCALE GENOMIC DNA]</scope>
    <source>
        <strain evidence="9">cv. br00</strain>
    </source>
</reference>
<feature type="domain" description="PPC" evidence="7">
    <location>
        <begin position="123"/>
        <end position="261"/>
    </location>
</feature>
<dbReference type="GO" id="GO:0003700">
    <property type="term" value="F:DNA-binding transcription factor activity"/>
    <property type="evidence" value="ECO:0007669"/>
    <property type="project" value="TreeGrafter"/>
</dbReference>
<feature type="compositionally biased region" description="Low complexity" evidence="6">
    <location>
        <begin position="83"/>
        <end position="98"/>
    </location>
</feature>
<organism evidence="8 9">
    <name type="scientific">Salix brachista</name>
    <dbReference type="NCBI Taxonomy" id="2182728"/>
    <lineage>
        <taxon>Eukaryota</taxon>
        <taxon>Viridiplantae</taxon>
        <taxon>Streptophyta</taxon>
        <taxon>Embryophyta</taxon>
        <taxon>Tracheophyta</taxon>
        <taxon>Spermatophyta</taxon>
        <taxon>Magnoliopsida</taxon>
        <taxon>eudicotyledons</taxon>
        <taxon>Gunneridae</taxon>
        <taxon>Pentapetalae</taxon>
        <taxon>rosids</taxon>
        <taxon>fabids</taxon>
        <taxon>Malpighiales</taxon>
        <taxon>Salicaceae</taxon>
        <taxon>Saliceae</taxon>
        <taxon>Salix</taxon>
    </lineage>
</organism>
<evidence type="ECO:0000256" key="5">
    <source>
        <dbReference type="ARBA" id="ARBA00023242"/>
    </source>
</evidence>
<evidence type="ECO:0000313" key="9">
    <source>
        <dbReference type="Proteomes" id="UP000326939"/>
    </source>
</evidence>
<dbReference type="SUPFAM" id="SSF117856">
    <property type="entry name" value="AF0104/ALDC/Ptd012-like"/>
    <property type="match status" value="1"/>
</dbReference>
<keyword evidence="3" id="KW-0238">DNA-binding</keyword>
<feature type="compositionally biased region" description="Gly residues" evidence="6">
    <location>
        <begin position="277"/>
        <end position="293"/>
    </location>
</feature>
<dbReference type="FunFam" id="3.30.1330.80:FF:000002">
    <property type="entry name" value="AT-hook motif nuclear-localized protein"/>
    <property type="match status" value="1"/>
</dbReference>
<sequence length="466" mass="49655">MAVQYKNIIVGMRPLETSQAMQKFLKLLLRWLLSCKTWISWHGIVTESSYAAHQLLGPELQLQRDAKTPPPDNYKEDINDPESATTSSSGAAGTSSSGRQPRGRPAGSKNKPKPPIIIARDTPNALRSQLLEISPGSDIVESISNYARRRAHGVCILSGSGAVANVTLRQPGGGGSAAVMTLHGRFEILSLTGTSLPSPAPPEAGGLSIFLAGGQGQVVGGRVVGPLMASSVVILMAASFANAMYDRLQPEEDRESVPAVEEQQQQQPAASQSSGVTGSGRGQVGDGGNGGSNGGGGVPFYNLGVNSMGSYPFASHGQGDHMFAWSGASRILVLNWYFFKIKKKKSAGNFTANAIRLVKRWPGTHMALNHSQQPKVDLDRAVFDSIDSTLASDERIILEEMFGREIENIVACEGLERIDERYAIEVVGGRVVGPSMAAFSCKCSRLPMEEDRESVPAAEVKQQPAA</sequence>
<keyword evidence="4" id="KW-0804">Transcription</keyword>
<dbReference type="PROSITE" id="PS51742">
    <property type="entry name" value="PPC"/>
    <property type="match status" value="1"/>
</dbReference>
<feature type="region of interest" description="Disordered" evidence="6">
    <location>
        <begin position="251"/>
        <end position="293"/>
    </location>
</feature>
<keyword evidence="5" id="KW-0539">Nucleus</keyword>
<keyword evidence="9" id="KW-1185">Reference proteome</keyword>
<accession>A0A5N5N2T6</accession>
<evidence type="ECO:0000256" key="6">
    <source>
        <dbReference type="SAM" id="MobiDB-lite"/>
    </source>
</evidence>
<evidence type="ECO:0000256" key="1">
    <source>
        <dbReference type="ARBA" id="ARBA00004123"/>
    </source>
</evidence>
<comment type="subcellular location">
    <subcellularLocation>
        <location evidence="1">Nucleus</location>
    </subcellularLocation>
</comment>
<gene>
    <name evidence="8" type="ORF">DKX38_006644</name>
</gene>
<feature type="region of interest" description="Disordered" evidence="6">
    <location>
        <begin position="63"/>
        <end position="118"/>
    </location>
</feature>
<dbReference type="AlphaFoldDB" id="A0A5N5N2T6"/>
<evidence type="ECO:0000259" key="7">
    <source>
        <dbReference type="PROSITE" id="PS51742"/>
    </source>
</evidence>
<evidence type="ECO:0000256" key="3">
    <source>
        <dbReference type="ARBA" id="ARBA00023125"/>
    </source>
</evidence>
<dbReference type="GO" id="GO:0005634">
    <property type="term" value="C:nucleus"/>
    <property type="evidence" value="ECO:0007669"/>
    <property type="project" value="UniProtKB-SubCell"/>
</dbReference>
<feature type="compositionally biased region" description="Basic and acidic residues" evidence="6">
    <location>
        <begin position="63"/>
        <end position="78"/>
    </location>
</feature>
<evidence type="ECO:0000256" key="2">
    <source>
        <dbReference type="ARBA" id="ARBA00023015"/>
    </source>
</evidence>
<dbReference type="Proteomes" id="UP000326939">
    <property type="component" value="Chromosome 4"/>
</dbReference>
<dbReference type="Pfam" id="PF03479">
    <property type="entry name" value="PCC"/>
    <property type="match status" value="1"/>
</dbReference>
<protein>
    <recommendedName>
        <fullName evidence="7">PPC domain-containing protein</fullName>
    </recommendedName>
</protein>
<proteinExistence type="predicted"/>
<dbReference type="GO" id="GO:0010228">
    <property type="term" value="P:vegetative to reproductive phase transition of meristem"/>
    <property type="evidence" value="ECO:0007669"/>
    <property type="project" value="TreeGrafter"/>
</dbReference>
<dbReference type="CDD" id="cd11378">
    <property type="entry name" value="DUF296"/>
    <property type="match status" value="1"/>
</dbReference>